<gene>
    <name evidence="1" type="ORF">CYMTET_40142</name>
</gene>
<keyword evidence="2" id="KW-1185">Reference proteome</keyword>
<organism evidence="1 2">
    <name type="scientific">Cymbomonas tetramitiformis</name>
    <dbReference type="NCBI Taxonomy" id="36881"/>
    <lineage>
        <taxon>Eukaryota</taxon>
        <taxon>Viridiplantae</taxon>
        <taxon>Chlorophyta</taxon>
        <taxon>Pyramimonadophyceae</taxon>
        <taxon>Pyramimonadales</taxon>
        <taxon>Pyramimonadaceae</taxon>
        <taxon>Cymbomonas</taxon>
    </lineage>
</organism>
<accession>A0AAE0F3T5</accession>
<feature type="non-terminal residue" evidence="1">
    <location>
        <position position="1"/>
    </location>
</feature>
<dbReference type="Proteomes" id="UP001190700">
    <property type="component" value="Unassembled WGS sequence"/>
</dbReference>
<protein>
    <submittedName>
        <fullName evidence="1">Uncharacterized protein</fullName>
    </submittedName>
</protein>
<sequence length="397" mass="45164">AGELSLQFSVKQLCKPWVKPSIRRELPRIDEFLAEFGSLKAACDTAGVHALDADPMIQAMQAAAEWAAMESRDGLTLTKDAFLEYRRLESIEYSVCHIAHVFGSWTIGCQEAGLGDARHFACERAMLTMEEDSEPKEVTKYSNAQLLVMYRETLSTVVLSRKLGCSHENIRIRLNKCSTPLERKAIKEHAKVTGIVDDFKRTEDVYAVAKENYLSVRAVVEILQTQGIRPPREYKAKKRHIRNITYHDSEILQCLREAARFNGAKQLLIGQYDRFAKGRTLENGRRYPTKQAVLHHMGTWTDACAAIGVDPGKIHVSTGITKYTEDELRDAIREFLRWMGTQHVLTKPTVRLYTEWRSDLLEGDPKLQLPSLSTIRNHFRQKDMSWSEVLSSVHGSV</sequence>
<evidence type="ECO:0000313" key="1">
    <source>
        <dbReference type="EMBL" id="KAK3250479.1"/>
    </source>
</evidence>
<dbReference type="AlphaFoldDB" id="A0AAE0F3T5"/>
<dbReference type="EMBL" id="LGRX02026686">
    <property type="protein sequence ID" value="KAK3250479.1"/>
    <property type="molecule type" value="Genomic_DNA"/>
</dbReference>
<name>A0AAE0F3T5_9CHLO</name>
<comment type="caution">
    <text evidence="1">The sequence shown here is derived from an EMBL/GenBank/DDBJ whole genome shotgun (WGS) entry which is preliminary data.</text>
</comment>
<evidence type="ECO:0000313" key="2">
    <source>
        <dbReference type="Proteomes" id="UP001190700"/>
    </source>
</evidence>
<reference evidence="1 2" key="1">
    <citation type="journal article" date="2015" name="Genome Biol. Evol.">
        <title>Comparative Genomics of a Bacterivorous Green Alga Reveals Evolutionary Causalities and Consequences of Phago-Mixotrophic Mode of Nutrition.</title>
        <authorList>
            <person name="Burns J.A."/>
            <person name="Paasch A."/>
            <person name="Narechania A."/>
            <person name="Kim E."/>
        </authorList>
    </citation>
    <scope>NUCLEOTIDE SEQUENCE [LARGE SCALE GENOMIC DNA]</scope>
    <source>
        <strain evidence="1 2">PLY_AMNH</strain>
    </source>
</reference>
<proteinExistence type="predicted"/>